<protein>
    <recommendedName>
        <fullName evidence="1">YjeF N-terminal domain-containing protein</fullName>
    </recommendedName>
</protein>
<dbReference type="InterPro" id="IPR004443">
    <property type="entry name" value="YjeF_N_dom"/>
</dbReference>
<sequence length="578" mass="63556">MLTAEPQTVANILNSPYFLSILPDNLSHEHTMSFEVAGYGVKVNLNNGKTLKGIVRKVSPTALSLDNVTDLSSGKTMSTYEVPASEIEDLAVEDLPAELKFKKGKKNKNKQSNGNGGVQMQYSASQQSHNYDYHYYNGTNGSPVSSAATPKPRLLTRHKSPATGSAVYRNDTNITWDNDVSQIINGAAFDFSQSTSGFNKEQALREFSTNDDIDPRERLVSSNKKVNYSNDEMVLGNKNKKNNKNISHAIDEDDGDNESLLEGLTDLKVDSELQHATTMRERRFSSLKHHSTVSLDSKSFIITFLNSKATLPLSTPIQLLEAERAAEKLKVSQTIMNENLSRGALFTIVKILGGPSRIDDINHNLLPLVLLLIGNNKAGSRSLAIGRQLVNHGVRVVGIVNVKPEDMDSNLATQMELFNLASPSPSIVSSLKELSKLIKSIESPVELIIDGLQGYDSNLNNDLWGEELHSVKSLIEWANSQSITTLSLDIPSGIDANSGQIGDFEPINAKFVVSLGLPMNGLLSCYMNEVVERGEWTHYLVDIGLPATIFKKGNLRKFEKNWFVGASCVGLEVREFKN</sequence>
<dbReference type="GO" id="GO:0003729">
    <property type="term" value="F:mRNA binding"/>
    <property type="evidence" value="ECO:0007669"/>
    <property type="project" value="TreeGrafter"/>
</dbReference>
<organism evidence="2 3">
    <name type="scientific">Wickerhamomyces pijperi</name>
    <name type="common">Yeast</name>
    <name type="synonym">Pichia pijperi</name>
    <dbReference type="NCBI Taxonomy" id="599730"/>
    <lineage>
        <taxon>Eukaryota</taxon>
        <taxon>Fungi</taxon>
        <taxon>Dikarya</taxon>
        <taxon>Ascomycota</taxon>
        <taxon>Saccharomycotina</taxon>
        <taxon>Saccharomycetes</taxon>
        <taxon>Phaffomycetales</taxon>
        <taxon>Wickerhamomycetaceae</taxon>
        <taxon>Wickerhamomyces</taxon>
    </lineage>
</organism>
<dbReference type="Pfam" id="PF03853">
    <property type="entry name" value="YjeF_N"/>
    <property type="match status" value="1"/>
</dbReference>
<dbReference type="PANTHER" id="PTHR13612">
    <property type="entry name" value="ENHANCER OF MRNA-DECAPPING PROTEIN 3"/>
    <property type="match status" value="1"/>
</dbReference>
<evidence type="ECO:0000313" key="3">
    <source>
        <dbReference type="Proteomes" id="UP000774326"/>
    </source>
</evidence>
<dbReference type="Gene3D" id="3.40.50.10260">
    <property type="entry name" value="YjeF N-terminal domain"/>
    <property type="match status" value="1"/>
</dbReference>
<dbReference type="PANTHER" id="PTHR13612:SF0">
    <property type="entry name" value="ENHANCER OF MRNA-DECAPPING PROTEIN 3"/>
    <property type="match status" value="1"/>
</dbReference>
<dbReference type="PROSITE" id="PS51385">
    <property type="entry name" value="YJEF_N"/>
    <property type="match status" value="1"/>
</dbReference>
<accession>A0A9P8QAX2</accession>
<dbReference type="InterPro" id="IPR036652">
    <property type="entry name" value="YjeF_N_dom_sf"/>
</dbReference>
<feature type="domain" description="YjeF N-terminal" evidence="1">
    <location>
        <begin position="317"/>
        <end position="551"/>
    </location>
</feature>
<evidence type="ECO:0000259" key="1">
    <source>
        <dbReference type="PROSITE" id="PS51385"/>
    </source>
</evidence>
<dbReference type="EMBL" id="JAEUBG010000687">
    <property type="protein sequence ID" value="KAH3687647.1"/>
    <property type="molecule type" value="Genomic_DNA"/>
</dbReference>
<gene>
    <name evidence="2" type="ORF">WICPIJ_001364</name>
</gene>
<dbReference type="GO" id="GO:0033962">
    <property type="term" value="P:P-body assembly"/>
    <property type="evidence" value="ECO:0007669"/>
    <property type="project" value="TreeGrafter"/>
</dbReference>
<reference evidence="2" key="1">
    <citation type="journal article" date="2021" name="Open Biol.">
        <title>Shared evolutionary footprints suggest mitochondrial oxidative damage underlies multiple complex I losses in fungi.</title>
        <authorList>
            <person name="Schikora-Tamarit M.A."/>
            <person name="Marcet-Houben M."/>
            <person name="Nosek J."/>
            <person name="Gabaldon T."/>
        </authorList>
    </citation>
    <scope>NUCLEOTIDE SEQUENCE</scope>
    <source>
        <strain evidence="2">CBS2887</strain>
    </source>
</reference>
<dbReference type="SUPFAM" id="SSF64153">
    <property type="entry name" value="YjeF N-terminal domain-like"/>
    <property type="match status" value="1"/>
</dbReference>
<dbReference type="Proteomes" id="UP000774326">
    <property type="component" value="Unassembled WGS sequence"/>
</dbReference>
<reference evidence="2" key="2">
    <citation type="submission" date="2021-01" db="EMBL/GenBank/DDBJ databases">
        <authorList>
            <person name="Schikora-Tamarit M.A."/>
        </authorList>
    </citation>
    <scope>NUCLEOTIDE SEQUENCE</scope>
    <source>
        <strain evidence="2">CBS2887</strain>
    </source>
</reference>
<dbReference type="AlphaFoldDB" id="A0A9P8QAX2"/>
<dbReference type="GO" id="GO:0000932">
    <property type="term" value="C:P-body"/>
    <property type="evidence" value="ECO:0007669"/>
    <property type="project" value="TreeGrafter"/>
</dbReference>
<dbReference type="OrthoDB" id="10030313at2759"/>
<comment type="caution">
    <text evidence="2">The sequence shown here is derived from an EMBL/GenBank/DDBJ whole genome shotgun (WGS) entry which is preliminary data.</text>
</comment>
<keyword evidence="3" id="KW-1185">Reference proteome</keyword>
<name>A0A9P8QAX2_WICPI</name>
<evidence type="ECO:0000313" key="2">
    <source>
        <dbReference type="EMBL" id="KAH3687647.1"/>
    </source>
</evidence>
<proteinExistence type="predicted"/>
<dbReference type="GO" id="GO:0031087">
    <property type="term" value="P:deadenylation-independent decapping of nuclear-transcribed mRNA"/>
    <property type="evidence" value="ECO:0007669"/>
    <property type="project" value="TreeGrafter"/>
</dbReference>